<organism evidence="1 2">
    <name type="scientific">Winogradskyella maritima</name>
    <dbReference type="NCBI Taxonomy" id="1517766"/>
    <lineage>
        <taxon>Bacteria</taxon>
        <taxon>Pseudomonadati</taxon>
        <taxon>Bacteroidota</taxon>
        <taxon>Flavobacteriia</taxon>
        <taxon>Flavobacteriales</taxon>
        <taxon>Flavobacteriaceae</taxon>
        <taxon>Winogradskyella</taxon>
    </lineage>
</organism>
<dbReference type="RefSeq" id="WP_386099978.1">
    <property type="nucleotide sequence ID" value="NZ_JBHSAT010000004.1"/>
</dbReference>
<keyword evidence="2" id="KW-1185">Reference proteome</keyword>
<name>A0ABV8AJE2_9FLAO</name>
<gene>
    <name evidence="1" type="ORF">ACFOSX_09795</name>
</gene>
<comment type="caution">
    <text evidence="1">The sequence shown here is derived from an EMBL/GenBank/DDBJ whole genome shotgun (WGS) entry which is preliminary data.</text>
</comment>
<protein>
    <recommendedName>
        <fullName evidence="3">VWFA domain-containing protein</fullName>
    </recommendedName>
</protein>
<evidence type="ECO:0000313" key="2">
    <source>
        <dbReference type="Proteomes" id="UP001595812"/>
    </source>
</evidence>
<proteinExistence type="predicted"/>
<evidence type="ECO:0008006" key="3">
    <source>
        <dbReference type="Google" id="ProtNLM"/>
    </source>
</evidence>
<sequence length="204" mass="22515">MKNVMTLVVMLGLAMQLTSQEQKVNTESVTLENLITHIVENYDVIEDEVDSEEAPKHLTFIIEAYGNLFNAEDKTLLKQAFKILAKRTSDADKLSLVAYSKSNGVLLNRTGCKDLKKILNVIEYPNKHLKNSEADGISEGYSIAKDNYSPEGENTVIMVRLPNRKAEVVAQAEQLNPSKNKGNGSAVVLTALTLLPEIIAVIKN</sequence>
<dbReference type="EMBL" id="JBHSAT010000004">
    <property type="protein sequence ID" value="MFC3877524.1"/>
    <property type="molecule type" value="Genomic_DNA"/>
</dbReference>
<accession>A0ABV8AJE2</accession>
<dbReference type="Proteomes" id="UP001595812">
    <property type="component" value="Unassembled WGS sequence"/>
</dbReference>
<reference evidence="2" key="1">
    <citation type="journal article" date="2019" name="Int. J. Syst. Evol. Microbiol.">
        <title>The Global Catalogue of Microorganisms (GCM) 10K type strain sequencing project: providing services to taxonomists for standard genome sequencing and annotation.</title>
        <authorList>
            <consortium name="The Broad Institute Genomics Platform"/>
            <consortium name="The Broad Institute Genome Sequencing Center for Infectious Disease"/>
            <person name="Wu L."/>
            <person name="Ma J."/>
        </authorList>
    </citation>
    <scope>NUCLEOTIDE SEQUENCE [LARGE SCALE GENOMIC DNA]</scope>
    <source>
        <strain evidence="2">CECT 8979</strain>
    </source>
</reference>
<evidence type="ECO:0000313" key="1">
    <source>
        <dbReference type="EMBL" id="MFC3877524.1"/>
    </source>
</evidence>